<dbReference type="NCBIfam" id="NF010713">
    <property type="entry name" value="PRK14115.1"/>
    <property type="match status" value="1"/>
</dbReference>
<name>A0A8T1UCX4_9STRA</name>
<comment type="caution">
    <text evidence="9">The sequence shown here is derived from an EMBL/GenBank/DDBJ whole genome shotgun (WGS) entry which is preliminary data.</text>
</comment>
<feature type="binding site" evidence="6">
    <location>
        <position position="111"/>
    </location>
    <ligand>
        <name>substrate</name>
    </ligand>
</feature>
<keyword evidence="4 8" id="KW-0413">Isomerase</keyword>
<comment type="similarity">
    <text evidence="2 8">Belongs to the phosphoglycerate mutase family. BPG-dependent PGAM subfamily.</text>
</comment>
<dbReference type="AlphaFoldDB" id="A0A8T1UCX4"/>
<dbReference type="PANTHER" id="PTHR11931">
    <property type="entry name" value="PHOSPHOGLYCERATE MUTASE"/>
    <property type="match status" value="1"/>
</dbReference>
<dbReference type="OrthoDB" id="95083at2759"/>
<dbReference type="PROSITE" id="PS00175">
    <property type="entry name" value="PG_MUTASE"/>
    <property type="match status" value="1"/>
</dbReference>
<evidence type="ECO:0000256" key="8">
    <source>
        <dbReference type="RuleBase" id="RU004511"/>
    </source>
</evidence>
<sequence>LLPPNSPSFQMAAKYQIVLIRHGESQWNVDNRFTGWHDVQLSAKGEQESHDAGKVLKEAGFKFDLAYTSVLKRAIKTLWNILEETDLMWIPVTRSWRLNERHYGSLTGLNKQETVDKHGIEKVMIWRRSYATPPPSLEADSEFYPGNDPKYADVPKDLLPFAESLATTGERVLPYWEQTIIPSIKEGKKIVIAAHGNSLRALVKHLDNIPEDTITGLNIPTGVPLVYDLDENFKPVPHKDAIAPLSGYYVGDQEEIKARIAGVANQTKANLGVCAFDQRDWSSLATILKQRDLRAPASSEWWAGETESFLSVCSFFRQESKTSVSVYVLGMMDPMDDQARRVVVPHFVNALLSTFKRAPSANRNSLQTLDKRDSELESRASLSRDKPSRWSFGKLLETPQLPLDMTGSGFCNNPFSAIALSSSDDEELQGVVKTILDANFDRYLHFTDVNPNAWKLIKGKDGMQVYSNRPRRQHPHTVRVDESELQSLLCVGSVPGTLDDIMHSVQESAVGVKHQSVNASSDAVLLRIKAPTALDPFATVVVKWMELDVRRRSMGFIQNRDYVYVEATGTKYLPNGEPIGYHVMHSVGIPQAHNLPGRVRSELSVCSFFRQVNGTLSVYSMAILEPMSDRVRQFVVPRFLKMLQSTFKSVSVGKVKKFAQTLGKRYTELDKRRSLNSDQNCVTCTKRVGRLAKLASRHNTCMVCCGSICNACKIEKKQKLVTADLKVTIKKVAFCFSCLTDVMTANESQYSFAEDSDGDAELHRPVYHSVWTTRLPSWSSTKSSESCIDFASTR</sequence>
<dbReference type="VEuPathDB" id="FungiDB:PC110_g4966"/>
<proteinExistence type="inferred from homology"/>
<feature type="active site" description="Tele-phosphohistidine intermediate" evidence="5">
    <location>
        <position position="22"/>
    </location>
</feature>
<feature type="site" description="Transition state stabilizer" evidence="7">
    <location>
        <position position="195"/>
    </location>
</feature>
<feature type="binding site" evidence="6">
    <location>
        <begin position="100"/>
        <end position="103"/>
    </location>
    <ligand>
        <name>substrate</name>
    </ligand>
</feature>
<dbReference type="GO" id="GO:0006096">
    <property type="term" value="P:glycolytic process"/>
    <property type="evidence" value="ECO:0007669"/>
    <property type="project" value="UniProtKB-KW"/>
</dbReference>
<dbReference type="SMART" id="SM00855">
    <property type="entry name" value="PGAM"/>
    <property type="match status" value="1"/>
</dbReference>
<dbReference type="InterPro" id="IPR005952">
    <property type="entry name" value="Phosphogly_mut1"/>
</dbReference>
<feature type="binding site" evidence="6">
    <location>
        <begin position="127"/>
        <end position="128"/>
    </location>
    <ligand>
        <name>substrate</name>
    </ligand>
</feature>
<keyword evidence="3 8" id="KW-0324">Glycolysis</keyword>
<evidence type="ECO:0000256" key="2">
    <source>
        <dbReference type="ARBA" id="ARBA00006717"/>
    </source>
</evidence>
<dbReference type="HAMAP" id="MF_01039">
    <property type="entry name" value="PGAM_GpmA"/>
    <property type="match status" value="1"/>
</dbReference>
<dbReference type="FunFam" id="3.40.50.1240:FF:000003">
    <property type="entry name" value="2,3-bisphosphoglycerate-dependent phosphoglycerate mutase"/>
    <property type="match status" value="1"/>
</dbReference>
<evidence type="ECO:0000256" key="7">
    <source>
        <dbReference type="PIRSR" id="PIRSR613078-3"/>
    </source>
</evidence>
<dbReference type="Pfam" id="PF00300">
    <property type="entry name" value="His_Phos_1"/>
    <property type="match status" value="1"/>
</dbReference>
<evidence type="ECO:0000313" key="10">
    <source>
        <dbReference type="Proteomes" id="UP000688947"/>
    </source>
</evidence>
<protein>
    <recommendedName>
        <fullName evidence="8">Phosphoglycerate mutase</fullName>
        <ecNumber evidence="8">5.4.2.11</ecNumber>
    </recommendedName>
</protein>
<organism evidence="9 10">
    <name type="scientific">Phytophthora cactorum</name>
    <dbReference type="NCBI Taxonomy" id="29920"/>
    <lineage>
        <taxon>Eukaryota</taxon>
        <taxon>Sar</taxon>
        <taxon>Stramenopiles</taxon>
        <taxon>Oomycota</taxon>
        <taxon>Peronosporomycetes</taxon>
        <taxon>Peronosporales</taxon>
        <taxon>Peronosporaceae</taxon>
        <taxon>Phytophthora</taxon>
    </lineage>
</organism>
<dbReference type="InterPro" id="IPR013078">
    <property type="entry name" value="His_Pase_superF_clade-1"/>
</dbReference>
<feature type="binding site" evidence="6">
    <location>
        <begin position="34"/>
        <end position="35"/>
    </location>
    <ligand>
        <name>substrate</name>
    </ligand>
</feature>
<evidence type="ECO:0000256" key="4">
    <source>
        <dbReference type="ARBA" id="ARBA00023235"/>
    </source>
</evidence>
<accession>A0A8T1UCX4</accession>
<dbReference type="VEuPathDB" id="FungiDB:PC110_g4964"/>
<dbReference type="VEuPathDB" id="FungiDB:PC110_g4963"/>
<dbReference type="EMBL" id="JAENGZ010000465">
    <property type="protein sequence ID" value="KAG6958816.1"/>
    <property type="molecule type" value="Genomic_DNA"/>
</dbReference>
<evidence type="ECO:0000313" key="9">
    <source>
        <dbReference type="EMBL" id="KAG6958816.1"/>
    </source>
</evidence>
<feature type="binding site" evidence="6">
    <location>
        <position position="73"/>
    </location>
    <ligand>
        <name>substrate</name>
    </ligand>
</feature>
<dbReference type="NCBIfam" id="TIGR01258">
    <property type="entry name" value="pgm_1"/>
    <property type="match status" value="1"/>
</dbReference>
<dbReference type="CDD" id="cd07067">
    <property type="entry name" value="HP_PGM_like"/>
    <property type="match status" value="1"/>
</dbReference>
<reference evidence="9" key="1">
    <citation type="submission" date="2021-01" db="EMBL/GenBank/DDBJ databases">
        <title>Phytophthora aleatoria, a newly-described species from Pinus radiata is distinct from Phytophthora cactorum isolates based on comparative genomics.</title>
        <authorList>
            <person name="Mcdougal R."/>
            <person name="Panda P."/>
            <person name="Williams N."/>
            <person name="Studholme D.J."/>
        </authorList>
    </citation>
    <scope>NUCLEOTIDE SEQUENCE</scope>
    <source>
        <strain evidence="9">NZFS 3830</strain>
    </source>
</reference>
<dbReference type="Proteomes" id="UP000688947">
    <property type="component" value="Unassembled WGS sequence"/>
</dbReference>
<evidence type="ECO:0000256" key="5">
    <source>
        <dbReference type="PIRSR" id="PIRSR613078-1"/>
    </source>
</evidence>
<evidence type="ECO:0000256" key="1">
    <source>
        <dbReference type="ARBA" id="ARBA00000380"/>
    </source>
</evidence>
<feature type="binding site" evidence="6">
    <location>
        <begin position="196"/>
        <end position="197"/>
    </location>
    <ligand>
        <name>substrate</name>
    </ligand>
</feature>
<evidence type="ECO:0000256" key="6">
    <source>
        <dbReference type="PIRSR" id="PIRSR613078-2"/>
    </source>
</evidence>
<evidence type="ECO:0000256" key="3">
    <source>
        <dbReference type="ARBA" id="ARBA00023152"/>
    </source>
</evidence>
<dbReference type="GO" id="GO:0004619">
    <property type="term" value="F:phosphoglycerate mutase activity"/>
    <property type="evidence" value="ECO:0007669"/>
    <property type="project" value="UniProtKB-EC"/>
</dbReference>
<gene>
    <name evidence="9" type="ORF">JG687_00009160</name>
</gene>
<feature type="active site" description="Proton donor/acceptor" evidence="5">
    <location>
        <position position="100"/>
    </location>
</feature>
<feature type="binding site" evidence="6">
    <location>
        <begin position="21"/>
        <end position="28"/>
    </location>
    <ligand>
        <name>substrate</name>
    </ligand>
</feature>
<dbReference type="EC" id="5.4.2.11" evidence="8"/>
<comment type="catalytic activity">
    <reaction evidence="1 8">
        <text>(2R)-2-phosphoglycerate = (2R)-3-phosphoglycerate</text>
        <dbReference type="Rhea" id="RHEA:15901"/>
        <dbReference type="ChEBI" id="CHEBI:58272"/>
        <dbReference type="ChEBI" id="CHEBI:58289"/>
        <dbReference type="EC" id="5.4.2.11"/>
    </reaction>
</comment>
<dbReference type="InterPro" id="IPR001345">
    <property type="entry name" value="PG/BPGM_mutase_AS"/>
</dbReference>
<feature type="non-terminal residue" evidence="9">
    <location>
        <position position="794"/>
    </location>
</feature>